<dbReference type="GO" id="GO:0042795">
    <property type="term" value="P:snRNA transcription by RNA polymerase II"/>
    <property type="evidence" value="ECO:0007669"/>
    <property type="project" value="TreeGrafter"/>
</dbReference>
<dbReference type="GO" id="GO:0003681">
    <property type="term" value="F:bent DNA binding"/>
    <property type="evidence" value="ECO:0007669"/>
    <property type="project" value="TreeGrafter"/>
</dbReference>
<comment type="similarity">
    <text evidence="2">Belongs to the SNAPC3/SRD2 family.</text>
</comment>
<evidence type="ECO:0000256" key="3">
    <source>
        <dbReference type="ARBA" id="ARBA00013634"/>
    </source>
</evidence>
<evidence type="ECO:0000256" key="9">
    <source>
        <dbReference type="ARBA" id="ARBA00025958"/>
    </source>
</evidence>
<organism evidence="11 12">
    <name type="scientific">Anopheles atroparvus</name>
    <name type="common">European mosquito</name>
    <dbReference type="NCBI Taxonomy" id="41427"/>
    <lineage>
        <taxon>Eukaryota</taxon>
        <taxon>Metazoa</taxon>
        <taxon>Ecdysozoa</taxon>
        <taxon>Arthropoda</taxon>
        <taxon>Hexapoda</taxon>
        <taxon>Insecta</taxon>
        <taxon>Pterygota</taxon>
        <taxon>Neoptera</taxon>
        <taxon>Endopterygota</taxon>
        <taxon>Diptera</taxon>
        <taxon>Nematocera</taxon>
        <taxon>Culicoidea</taxon>
        <taxon>Culicidae</taxon>
        <taxon>Anophelinae</taxon>
        <taxon>Anopheles</taxon>
    </lineage>
</organism>
<reference evidence="11" key="1">
    <citation type="submission" date="2024-04" db="UniProtKB">
        <authorList>
            <consortium name="EnsemblMetazoa"/>
        </authorList>
    </citation>
    <scope>IDENTIFICATION</scope>
    <source>
        <strain evidence="11">EBRO</strain>
    </source>
</reference>
<dbReference type="GO" id="GO:0019185">
    <property type="term" value="C:snRNA-activating protein complex"/>
    <property type="evidence" value="ECO:0007669"/>
    <property type="project" value="TreeGrafter"/>
</dbReference>
<evidence type="ECO:0000256" key="2">
    <source>
        <dbReference type="ARBA" id="ARBA00010410"/>
    </source>
</evidence>
<evidence type="ECO:0000256" key="5">
    <source>
        <dbReference type="ARBA" id="ARBA00023125"/>
    </source>
</evidence>
<evidence type="ECO:0000256" key="6">
    <source>
        <dbReference type="ARBA" id="ARBA00023163"/>
    </source>
</evidence>
<dbReference type="EnsemblMetazoa" id="ENSAATROPT002963">
    <property type="protein sequence ID" value="ENSAATROPP002842"/>
    <property type="gene ID" value="ENSAATROPG002341"/>
</dbReference>
<dbReference type="Proteomes" id="UP000075880">
    <property type="component" value="Unassembled WGS sequence"/>
</dbReference>
<protein>
    <recommendedName>
        <fullName evidence="3">snRNA-activating protein complex subunit 3</fullName>
    </recommendedName>
    <alternativeName>
        <fullName evidence="10">Small nuclear RNA-activating complex polypeptide 3</fullName>
    </alternativeName>
</protein>
<sequence length="388" mass="45477">MENIYKPKSNKVIHVWEALAQFHEQLYPEKLSRIVESESDIFEAIGLTGNSTDFDKLLLSIDVGEHLTNPKDVPVSSFHPSKAHSIHMIAKVPKKATQFNCVQRALEAQESKAKRNKEVKLRYTRHKYAEEKQCQEPNDLIPYREMLIKLRFYEPFKYKPGRRLGHPRFSQEYYVLSSQYLTDLKDKILCNCDEGPYYEISNKKLQHNERNGQPPPKSGFFFIHDTFYNDLREESNHDYSSVIQKWAERQHMINELKSARMENTRFGDLRFRIGYPQLYQHQGNCEHIFVVSDCRLLTKSDVLSRARYPLLNSYGFPRDVPCNICGHSEAQVIVRNCNRIIFDPAYICETCMESYLYKDGNKIGEFELYKFTGTKFSLKDDCVAETDT</sequence>
<name>A0AAG5CVH5_ANOAO</name>
<comment type="subunit">
    <text evidence="9">Part of the SNAPc complex composed of 5 subunits: SNAPC1, SNAPC2, SNAPC3, SNAPC4 and SNAPC5. SNAPC3 interacts with SNAPC1.</text>
</comment>
<keyword evidence="12" id="KW-1185">Reference proteome</keyword>
<evidence type="ECO:0000256" key="7">
    <source>
        <dbReference type="ARBA" id="ARBA00023242"/>
    </source>
</evidence>
<comment type="function">
    <text evidence="8">Part of the SNAPc complex required for the transcription of both RNA polymerase II and III small-nuclear RNA genes. Binds to the proximal sequence element (PSE), a non-TATA-box basal promoter element common to these 2 types of genes. Recruits TBP and BRF2 to the U6 snRNA TATA box.</text>
</comment>
<evidence type="ECO:0000256" key="10">
    <source>
        <dbReference type="ARBA" id="ARBA00029606"/>
    </source>
</evidence>
<accession>A0AAG5CVH5</accession>
<evidence type="ECO:0000313" key="12">
    <source>
        <dbReference type="Proteomes" id="UP000075880"/>
    </source>
</evidence>
<proteinExistence type="inferred from homology"/>
<keyword evidence="7" id="KW-0539">Nucleus</keyword>
<dbReference type="AlphaFoldDB" id="A0AAG5CVH5"/>
<evidence type="ECO:0000256" key="1">
    <source>
        <dbReference type="ARBA" id="ARBA00004123"/>
    </source>
</evidence>
<dbReference type="GO" id="GO:0005634">
    <property type="term" value="C:nucleus"/>
    <property type="evidence" value="ECO:0007669"/>
    <property type="project" value="UniProtKB-SubCell"/>
</dbReference>
<dbReference type="InterPro" id="IPR022042">
    <property type="entry name" value="snRNA-activating_su3"/>
</dbReference>
<keyword evidence="6" id="KW-0804">Transcription</keyword>
<dbReference type="PANTHER" id="PTHR13421">
    <property type="entry name" value="SNRNA-ACTIVATING PROTEIN COMPLEX SUBUNIT 3"/>
    <property type="match status" value="1"/>
</dbReference>
<dbReference type="GO" id="GO:0001046">
    <property type="term" value="F:core promoter sequence-specific DNA binding"/>
    <property type="evidence" value="ECO:0007669"/>
    <property type="project" value="TreeGrafter"/>
</dbReference>
<evidence type="ECO:0000256" key="4">
    <source>
        <dbReference type="ARBA" id="ARBA00023015"/>
    </source>
</evidence>
<dbReference type="PANTHER" id="PTHR13421:SF16">
    <property type="entry name" value="SNRNA-ACTIVATING PROTEIN COMPLEX SUBUNIT 3"/>
    <property type="match status" value="1"/>
</dbReference>
<dbReference type="GO" id="GO:0001006">
    <property type="term" value="F:RNA polymerase III type 3 promoter sequence-specific DNA binding"/>
    <property type="evidence" value="ECO:0007669"/>
    <property type="project" value="TreeGrafter"/>
</dbReference>
<evidence type="ECO:0000313" key="11">
    <source>
        <dbReference type="EnsemblMetazoa" id="ENSAATROPP002842"/>
    </source>
</evidence>
<dbReference type="GO" id="GO:0042796">
    <property type="term" value="P:snRNA transcription by RNA polymerase III"/>
    <property type="evidence" value="ECO:0007669"/>
    <property type="project" value="TreeGrafter"/>
</dbReference>
<dbReference type="Pfam" id="PF12251">
    <property type="entry name" value="SNAPC3"/>
    <property type="match status" value="1"/>
</dbReference>
<comment type="subcellular location">
    <subcellularLocation>
        <location evidence="1">Nucleus</location>
    </subcellularLocation>
</comment>
<dbReference type="GO" id="GO:0000978">
    <property type="term" value="F:RNA polymerase II cis-regulatory region sequence-specific DNA binding"/>
    <property type="evidence" value="ECO:0007669"/>
    <property type="project" value="TreeGrafter"/>
</dbReference>
<evidence type="ECO:0000256" key="8">
    <source>
        <dbReference type="ARBA" id="ARBA00025193"/>
    </source>
</evidence>
<keyword evidence="4" id="KW-0805">Transcription regulation</keyword>
<keyword evidence="5" id="KW-0238">DNA-binding</keyword>